<evidence type="ECO:0000313" key="1">
    <source>
        <dbReference type="EMBL" id="CAE0123440.1"/>
    </source>
</evidence>
<organism evidence="1">
    <name type="scientific">Haptolina ericina</name>
    <dbReference type="NCBI Taxonomy" id="156174"/>
    <lineage>
        <taxon>Eukaryota</taxon>
        <taxon>Haptista</taxon>
        <taxon>Haptophyta</taxon>
        <taxon>Prymnesiophyceae</taxon>
        <taxon>Prymnesiales</taxon>
        <taxon>Prymnesiaceae</taxon>
        <taxon>Haptolina</taxon>
    </lineage>
</organism>
<proteinExistence type="predicted"/>
<sequence length="108" mass="11722">MNVAMSTATELTHKANGNAELATASAMTRDRSRAILAALLAQGMPGLSDEVEKLFTAVQPWTVAEAPDAPLKPAADADEGWVKFTRKWGYNAEQREAIRVQVAEILIR</sequence>
<protein>
    <submittedName>
        <fullName evidence="1">Uncharacterized protein</fullName>
    </submittedName>
</protein>
<name>A0A7S3F2G9_9EUKA</name>
<accession>A0A7S3F2G9</accession>
<dbReference type="AlphaFoldDB" id="A0A7S3F2G9"/>
<reference evidence="1" key="1">
    <citation type="submission" date="2021-01" db="EMBL/GenBank/DDBJ databases">
        <authorList>
            <person name="Corre E."/>
            <person name="Pelletier E."/>
            <person name="Niang G."/>
            <person name="Scheremetjew M."/>
            <person name="Finn R."/>
            <person name="Kale V."/>
            <person name="Holt S."/>
            <person name="Cochrane G."/>
            <person name="Meng A."/>
            <person name="Brown T."/>
            <person name="Cohen L."/>
        </authorList>
    </citation>
    <scope>NUCLEOTIDE SEQUENCE</scope>
    <source>
        <strain evidence="1">CCMP281</strain>
    </source>
</reference>
<dbReference type="EMBL" id="HBHX01043601">
    <property type="protein sequence ID" value="CAE0123440.1"/>
    <property type="molecule type" value="Transcribed_RNA"/>
</dbReference>
<gene>
    <name evidence="1" type="ORF">HERI1096_LOCUS24142</name>
</gene>